<reference evidence="2 3" key="1">
    <citation type="submission" date="2024-01" db="EMBL/GenBank/DDBJ databases">
        <title>Genome assemblies of Stephania.</title>
        <authorList>
            <person name="Yang L."/>
        </authorList>
    </citation>
    <scope>NUCLEOTIDE SEQUENCE [LARGE SCALE GENOMIC DNA]</scope>
    <source>
        <strain evidence="2">QJT</strain>
        <tissue evidence="2">Leaf</tissue>
    </source>
</reference>
<evidence type="ECO:0000256" key="1">
    <source>
        <dbReference type="SAM" id="MobiDB-lite"/>
    </source>
</evidence>
<gene>
    <name evidence="2" type="ORF">Sjap_013274</name>
</gene>
<comment type="caution">
    <text evidence="2">The sequence shown here is derived from an EMBL/GenBank/DDBJ whole genome shotgun (WGS) entry which is preliminary data.</text>
</comment>
<dbReference type="AlphaFoldDB" id="A0AAP0IXG1"/>
<protein>
    <submittedName>
        <fullName evidence="2">Uncharacterized protein</fullName>
    </submittedName>
</protein>
<organism evidence="2 3">
    <name type="scientific">Stephania japonica</name>
    <dbReference type="NCBI Taxonomy" id="461633"/>
    <lineage>
        <taxon>Eukaryota</taxon>
        <taxon>Viridiplantae</taxon>
        <taxon>Streptophyta</taxon>
        <taxon>Embryophyta</taxon>
        <taxon>Tracheophyta</taxon>
        <taxon>Spermatophyta</taxon>
        <taxon>Magnoliopsida</taxon>
        <taxon>Ranunculales</taxon>
        <taxon>Menispermaceae</taxon>
        <taxon>Menispermoideae</taxon>
        <taxon>Cissampelideae</taxon>
        <taxon>Stephania</taxon>
    </lineage>
</organism>
<dbReference type="EMBL" id="JBBNAE010000005">
    <property type="protein sequence ID" value="KAK9123672.1"/>
    <property type="molecule type" value="Genomic_DNA"/>
</dbReference>
<feature type="region of interest" description="Disordered" evidence="1">
    <location>
        <begin position="1"/>
        <end position="41"/>
    </location>
</feature>
<keyword evidence="3" id="KW-1185">Reference proteome</keyword>
<evidence type="ECO:0000313" key="3">
    <source>
        <dbReference type="Proteomes" id="UP001417504"/>
    </source>
</evidence>
<evidence type="ECO:0000313" key="2">
    <source>
        <dbReference type="EMBL" id="KAK9123672.1"/>
    </source>
</evidence>
<proteinExistence type="predicted"/>
<sequence>MLVEESPTFPHITAINGGGAAQSGGPVVAKSRETGQKPSPQFVKKEDRCLHLCSAVGGGFEVAGMLVTAVVLPAVMPTADRLCHSRTNTQSQDSDIELRVEFAFWSVKNRYWADEIQVHRELTPPFRGACSTFWAESPEARERGPSTLFKNFLSFFDDVKDTVGPSPAAPLITSVKLSKPETYCDRVETHGLKPRRCHSRRLRVPIGTP</sequence>
<dbReference type="Proteomes" id="UP001417504">
    <property type="component" value="Unassembled WGS sequence"/>
</dbReference>
<name>A0AAP0IXG1_9MAGN</name>
<accession>A0AAP0IXG1</accession>